<evidence type="ECO:0000313" key="3">
    <source>
        <dbReference type="Proteomes" id="UP000198612"/>
    </source>
</evidence>
<sequence length="84" mass="10106">MGKLKEKNNNEKKEIREYLYKKFTEAYPEYYIKPTRFSIGNTMAFAVLKDYQDINFEELHDNKKKIDKLVDDLKRTLSHIDELG</sequence>
<keyword evidence="4" id="KW-1185">Reference proteome</keyword>
<accession>A0A1I0CKU1</accession>
<protein>
    <submittedName>
        <fullName evidence="2">Uncharacterized protein</fullName>
    </submittedName>
</protein>
<gene>
    <name evidence="1" type="ORF">SAMN04488598_13813</name>
    <name evidence="2" type="ORF">SAMN04515652_13813</name>
</gene>
<dbReference type="RefSeq" id="WP_089720800.1">
    <property type="nucleotide sequence ID" value="NZ_FNBJ01000038.1"/>
</dbReference>
<dbReference type="EMBL" id="FOHG01000038">
    <property type="protein sequence ID" value="SET19806.1"/>
    <property type="molecule type" value="Genomic_DNA"/>
</dbReference>
<proteinExistence type="predicted"/>
<dbReference type="EMBL" id="FNBJ01000038">
    <property type="protein sequence ID" value="SDG01757.1"/>
    <property type="molecule type" value="Genomic_DNA"/>
</dbReference>
<dbReference type="Proteomes" id="UP000199519">
    <property type="component" value="Unassembled WGS sequence"/>
</dbReference>
<dbReference type="Proteomes" id="UP000198612">
    <property type="component" value="Unassembled WGS sequence"/>
</dbReference>
<organism evidence="2 3">
    <name type="scientific">Halanaerobium congolense</name>
    <dbReference type="NCBI Taxonomy" id="54121"/>
    <lineage>
        <taxon>Bacteria</taxon>
        <taxon>Bacillati</taxon>
        <taxon>Bacillota</taxon>
        <taxon>Clostridia</taxon>
        <taxon>Halanaerobiales</taxon>
        <taxon>Halanaerobiaceae</taxon>
        <taxon>Halanaerobium</taxon>
    </lineage>
</organism>
<dbReference type="AlphaFoldDB" id="A0A1I0CKU1"/>
<evidence type="ECO:0000313" key="2">
    <source>
        <dbReference type="EMBL" id="SET19806.1"/>
    </source>
</evidence>
<evidence type="ECO:0000313" key="1">
    <source>
        <dbReference type="EMBL" id="SDG01757.1"/>
    </source>
</evidence>
<evidence type="ECO:0000313" key="4">
    <source>
        <dbReference type="Proteomes" id="UP000199519"/>
    </source>
</evidence>
<name>A0A1I0CKU1_9FIRM</name>
<reference evidence="3 4" key="1">
    <citation type="submission" date="2016-10" db="EMBL/GenBank/DDBJ databases">
        <authorList>
            <person name="Varghese N."/>
            <person name="Submissions S."/>
        </authorList>
    </citation>
    <scope>NUCLEOTIDE SEQUENCE [LARGE SCALE GENOMIC DNA]</scope>
    <source>
        <strain evidence="1 4">WG2</strain>
        <strain evidence="2 3">WG5</strain>
    </source>
</reference>